<evidence type="ECO:0000313" key="2">
    <source>
        <dbReference type="Proteomes" id="UP001596500"/>
    </source>
</evidence>
<keyword evidence="2" id="KW-1185">Reference proteome</keyword>
<name>A0ABW2RL48_9BACL</name>
<dbReference type="Proteomes" id="UP001596500">
    <property type="component" value="Unassembled WGS sequence"/>
</dbReference>
<reference evidence="2" key="1">
    <citation type="journal article" date="2019" name="Int. J. Syst. Evol. Microbiol.">
        <title>The Global Catalogue of Microorganisms (GCM) 10K type strain sequencing project: providing services to taxonomists for standard genome sequencing and annotation.</title>
        <authorList>
            <consortium name="The Broad Institute Genomics Platform"/>
            <consortium name="The Broad Institute Genome Sequencing Center for Infectious Disease"/>
            <person name="Wu L."/>
            <person name="Ma J."/>
        </authorList>
    </citation>
    <scope>NUCLEOTIDE SEQUENCE [LARGE SCALE GENOMIC DNA]</scope>
    <source>
        <strain evidence="2">CGMCC 1.12942</strain>
    </source>
</reference>
<accession>A0ABW2RL48</accession>
<protein>
    <submittedName>
        <fullName evidence="1">Uncharacterized protein</fullName>
    </submittedName>
</protein>
<comment type="caution">
    <text evidence="1">The sequence shown here is derived from an EMBL/GenBank/DDBJ whole genome shotgun (WGS) entry which is preliminary data.</text>
</comment>
<proteinExistence type="predicted"/>
<dbReference type="EMBL" id="JBHTBW010000037">
    <property type="protein sequence ID" value="MFC7441805.1"/>
    <property type="molecule type" value="Genomic_DNA"/>
</dbReference>
<dbReference type="RefSeq" id="WP_379865282.1">
    <property type="nucleotide sequence ID" value="NZ_JBHTBW010000037.1"/>
</dbReference>
<sequence>MEDRSEQYIIPDLKGNQQIISRVAELEQEISQLLNKDVSLIVYLKEANR</sequence>
<organism evidence="1 2">
    <name type="scientific">Laceyella putida</name>
    <dbReference type="NCBI Taxonomy" id="110101"/>
    <lineage>
        <taxon>Bacteria</taxon>
        <taxon>Bacillati</taxon>
        <taxon>Bacillota</taxon>
        <taxon>Bacilli</taxon>
        <taxon>Bacillales</taxon>
        <taxon>Thermoactinomycetaceae</taxon>
        <taxon>Laceyella</taxon>
    </lineage>
</organism>
<evidence type="ECO:0000313" key="1">
    <source>
        <dbReference type="EMBL" id="MFC7441805.1"/>
    </source>
</evidence>
<gene>
    <name evidence="1" type="ORF">ACFQNG_11925</name>
</gene>